<dbReference type="PANTHER" id="PTHR47364:SF2">
    <property type="entry name" value="CYSTEINE PROTEINASE INHIBITOR 5"/>
    <property type="match status" value="1"/>
</dbReference>
<dbReference type="SUPFAM" id="SSF54403">
    <property type="entry name" value="Cystatin/monellin"/>
    <property type="match status" value="1"/>
</dbReference>
<comment type="caution">
    <text evidence="4">The sequence shown here is derived from an EMBL/GenBank/DDBJ whole genome shotgun (WGS) entry which is preliminary data.</text>
</comment>
<evidence type="ECO:0000256" key="1">
    <source>
        <dbReference type="ARBA" id="ARBA00022690"/>
    </source>
</evidence>
<dbReference type="SMART" id="SM00043">
    <property type="entry name" value="CY"/>
    <property type="match status" value="1"/>
</dbReference>
<dbReference type="Pfam" id="PF16845">
    <property type="entry name" value="SQAPI"/>
    <property type="match status" value="1"/>
</dbReference>
<dbReference type="InterPro" id="IPR000010">
    <property type="entry name" value="Cystatin_dom"/>
</dbReference>
<name>A0AAW1JQX4_SAPOF</name>
<dbReference type="InterPro" id="IPR046350">
    <property type="entry name" value="Cystatin_sf"/>
</dbReference>
<evidence type="ECO:0000313" key="4">
    <source>
        <dbReference type="EMBL" id="KAK9706323.1"/>
    </source>
</evidence>
<accession>A0AAW1JQX4</accession>
<feature type="domain" description="Cystatin" evidence="3">
    <location>
        <begin position="43"/>
        <end position="133"/>
    </location>
</feature>
<dbReference type="Gene3D" id="3.10.450.10">
    <property type="match status" value="1"/>
</dbReference>
<organism evidence="4 5">
    <name type="scientific">Saponaria officinalis</name>
    <name type="common">Common soapwort</name>
    <name type="synonym">Lychnis saponaria</name>
    <dbReference type="NCBI Taxonomy" id="3572"/>
    <lineage>
        <taxon>Eukaryota</taxon>
        <taxon>Viridiplantae</taxon>
        <taxon>Streptophyta</taxon>
        <taxon>Embryophyta</taxon>
        <taxon>Tracheophyta</taxon>
        <taxon>Spermatophyta</taxon>
        <taxon>Magnoliopsida</taxon>
        <taxon>eudicotyledons</taxon>
        <taxon>Gunneridae</taxon>
        <taxon>Pentapetalae</taxon>
        <taxon>Caryophyllales</taxon>
        <taxon>Caryophyllaceae</taxon>
        <taxon>Caryophylleae</taxon>
        <taxon>Saponaria</taxon>
    </lineage>
</organism>
<gene>
    <name evidence="4" type="ORF">RND81_07G116600</name>
</gene>
<evidence type="ECO:0000259" key="3">
    <source>
        <dbReference type="SMART" id="SM00043"/>
    </source>
</evidence>
<keyword evidence="5" id="KW-1185">Reference proteome</keyword>
<dbReference type="AlphaFoldDB" id="A0AAW1JQX4"/>
<sequence>MNITFMSFHHKVSPQMKTQPSIIVVIVVLYMWAVTASAARHGAILGGFTPITDVDNEHVQDIAQYAVTEHNLKAGTNLEYLKIMSGEYQVAAGNNYRLLISAKDDSGAVHNFEAVVNDKPWEISRTLTSFNAT</sequence>
<protein>
    <recommendedName>
        <fullName evidence="3">Cystatin domain-containing protein</fullName>
    </recommendedName>
</protein>
<keyword evidence="1" id="KW-0646">Protease inhibitor</keyword>
<evidence type="ECO:0000313" key="5">
    <source>
        <dbReference type="Proteomes" id="UP001443914"/>
    </source>
</evidence>
<dbReference type="GO" id="GO:0004869">
    <property type="term" value="F:cysteine-type endopeptidase inhibitor activity"/>
    <property type="evidence" value="ECO:0007669"/>
    <property type="project" value="UniProtKB-KW"/>
</dbReference>
<dbReference type="Proteomes" id="UP001443914">
    <property type="component" value="Unassembled WGS sequence"/>
</dbReference>
<proteinExistence type="predicted"/>
<dbReference type="EMBL" id="JBDFQZ010000007">
    <property type="protein sequence ID" value="KAK9706323.1"/>
    <property type="molecule type" value="Genomic_DNA"/>
</dbReference>
<dbReference type="CDD" id="cd00042">
    <property type="entry name" value="CY"/>
    <property type="match status" value="1"/>
</dbReference>
<evidence type="ECO:0000256" key="2">
    <source>
        <dbReference type="ARBA" id="ARBA00022704"/>
    </source>
</evidence>
<reference evidence="4" key="1">
    <citation type="submission" date="2024-03" db="EMBL/GenBank/DDBJ databases">
        <title>WGS assembly of Saponaria officinalis var. Norfolk2.</title>
        <authorList>
            <person name="Jenkins J."/>
            <person name="Shu S."/>
            <person name="Grimwood J."/>
            <person name="Barry K."/>
            <person name="Goodstein D."/>
            <person name="Schmutz J."/>
            <person name="Leebens-Mack J."/>
            <person name="Osbourn A."/>
        </authorList>
    </citation>
    <scope>NUCLEOTIDE SEQUENCE [LARGE SCALE GENOMIC DNA]</scope>
    <source>
        <strain evidence="4">JIC</strain>
    </source>
</reference>
<dbReference type="PANTHER" id="PTHR47364">
    <property type="entry name" value="CYSTEINE PROTEINASE INHIBITOR 5"/>
    <property type="match status" value="1"/>
</dbReference>
<keyword evidence="2" id="KW-0789">Thiol protease inhibitor</keyword>